<dbReference type="EMBL" id="JAUSYY010000001">
    <property type="protein sequence ID" value="MDQ0894838.1"/>
    <property type="molecule type" value="Genomic_DNA"/>
</dbReference>
<comment type="caution">
    <text evidence="2">The sequence shown here is derived from an EMBL/GenBank/DDBJ whole genome shotgun (WGS) entry which is preliminary data.</text>
</comment>
<evidence type="ECO:0000313" key="3">
    <source>
        <dbReference type="Proteomes" id="UP001239083"/>
    </source>
</evidence>
<evidence type="ECO:0008006" key="4">
    <source>
        <dbReference type="Google" id="ProtNLM"/>
    </source>
</evidence>
<keyword evidence="1" id="KW-0472">Membrane</keyword>
<dbReference type="Proteomes" id="UP001239083">
    <property type="component" value="Unassembled WGS sequence"/>
</dbReference>
<keyword evidence="1" id="KW-1133">Transmembrane helix</keyword>
<gene>
    <name evidence="2" type="ORF">QFZ26_002393</name>
</gene>
<accession>A0ABU0R9T3</accession>
<feature type="transmembrane region" description="Helical" evidence="1">
    <location>
        <begin position="116"/>
        <end position="142"/>
    </location>
</feature>
<keyword evidence="3" id="KW-1185">Reference proteome</keyword>
<feature type="transmembrane region" description="Helical" evidence="1">
    <location>
        <begin position="27"/>
        <end position="50"/>
    </location>
</feature>
<evidence type="ECO:0000256" key="1">
    <source>
        <dbReference type="SAM" id="Phobius"/>
    </source>
</evidence>
<proteinExistence type="predicted"/>
<protein>
    <recommendedName>
        <fullName evidence="4">PH (Pleckstrin Homology) domain-containing protein</fullName>
    </recommendedName>
</protein>
<evidence type="ECO:0000313" key="2">
    <source>
        <dbReference type="EMBL" id="MDQ0894838.1"/>
    </source>
</evidence>
<organism evidence="2 3">
    <name type="scientific">Agromyces ramosus</name>
    <dbReference type="NCBI Taxonomy" id="33879"/>
    <lineage>
        <taxon>Bacteria</taxon>
        <taxon>Bacillati</taxon>
        <taxon>Actinomycetota</taxon>
        <taxon>Actinomycetes</taxon>
        <taxon>Micrococcales</taxon>
        <taxon>Microbacteriaceae</taxon>
        <taxon>Agromyces</taxon>
    </lineage>
</organism>
<keyword evidence="1" id="KW-0812">Transmembrane</keyword>
<sequence>MVWAVGGLAVAAGIGSALLTTVGSPVWGVVLAVLFGLLALAATAFGLFAVRRSPPQLINAVTLGRATVRPVDDWVHFCRERPVRVWSVLWLTLTGLGSGVLLGLAMPGVLGASGGLWWLFLFVPLLALCFVPVGAGMLQLVLDRKNTSFGRIPVGLTLSRHGVARYLVAGVRWVPWETISGVEAQIHSRVSIRRIGGAEPLEFTAGVFEQDAVLVYCAVRFYIEHPELRKELSTIVAQRRFESWDRALSLR</sequence>
<reference evidence="2 3" key="1">
    <citation type="submission" date="2023-07" db="EMBL/GenBank/DDBJ databases">
        <title>Comparative genomics of wheat-associated soil bacteria to identify genetic determinants of phenazine resistance.</title>
        <authorList>
            <person name="Mouncey N."/>
        </authorList>
    </citation>
    <scope>NUCLEOTIDE SEQUENCE [LARGE SCALE GENOMIC DNA]</scope>
    <source>
        <strain evidence="2 3">V3I3</strain>
    </source>
</reference>
<feature type="transmembrane region" description="Helical" evidence="1">
    <location>
        <begin position="88"/>
        <end position="110"/>
    </location>
</feature>
<name>A0ABU0R9T3_9MICO</name>